<feature type="region of interest" description="Disordered" evidence="1">
    <location>
        <begin position="836"/>
        <end position="1066"/>
    </location>
</feature>
<dbReference type="KEGG" id="spao:SPAR_D00240"/>
<feature type="compositionally biased region" description="Polar residues" evidence="1">
    <location>
        <begin position="750"/>
        <end position="772"/>
    </location>
</feature>
<feature type="compositionally biased region" description="Basic and acidic residues" evidence="1">
    <location>
        <begin position="887"/>
        <end position="909"/>
    </location>
</feature>
<gene>
    <name evidence="2" type="primary">HBT1</name>
    <name evidence="2" type="ORF">SPAR_D00240</name>
</gene>
<feature type="compositionally biased region" description="Acidic residues" evidence="1">
    <location>
        <begin position="1026"/>
        <end position="1039"/>
    </location>
</feature>
<feature type="compositionally biased region" description="Basic and acidic residues" evidence="1">
    <location>
        <begin position="537"/>
        <end position="558"/>
    </location>
</feature>
<feature type="region of interest" description="Disordered" evidence="1">
    <location>
        <begin position="1"/>
        <end position="392"/>
    </location>
</feature>
<feature type="compositionally biased region" description="Polar residues" evidence="1">
    <location>
        <begin position="112"/>
        <end position="149"/>
    </location>
</feature>
<feature type="compositionally biased region" description="Low complexity" evidence="1">
    <location>
        <begin position="98"/>
        <end position="111"/>
    </location>
</feature>
<evidence type="ECO:0000256" key="1">
    <source>
        <dbReference type="SAM" id="MobiDB-lite"/>
    </source>
</evidence>
<reference evidence="2" key="2">
    <citation type="submission" date="2020-01" db="EMBL/GenBank/DDBJ databases">
        <title>Population-level Yeast Reference Genomes.</title>
        <authorList>
            <person name="Yue J.-X."/>
        </authorList>
    </citation>
    <scope>NUCLEOTIDE SEQUENCE</scope>
    <source>
        <strain evidence="2">CBS432</strain>
    </source>
</reference>
<evidence type="ECO:0000313" key="2">
    <source>
        <dbReference type="RefSeq" id="XP_033765057.1"/>
    </source>
</evidence>
<feature type="compositionally biased region" description="Polar residues" evidence="1">
    <location>
        <begin position="502"/>
        <end position="512"/>
    </location>
</feature>
<feature type="compositionally biased region" description="Basic and acidic residues" evidence="1">
    <location>
        <begin position="579"/>
        <end position="594"/>
    </location>
</feature>
<feature type="compositionally biased region" description="Polar residues" evidence="1">
    <location>
        <begin position="728"/>
        <end position="740"/>
    </location>
</feature>
<reference evidence="2" key="3">
    <citation type="submission" date="2025-07" db="EMBL/GenBank/DDBJ databases">
        <authorList>
            <consortium name="NCBI Genome Project"/>
        </authorList>
    </citation>
    <scope>NUCLEOTIDE SEQUENCE</scope>
    <source>
        <strain evidence="2">CBS432</strain>
    </source>
</reference>
<feature type="compositionally biased region" description="Basic residues" evidence="1">
    <location>
        <begin position="983"/>
        <end position="997"/>
    </location>
</feature>
<feature type="compositionally biased region" description="Polar residues" evidence="1">
    <location>
        <begin position="257"/>
        <end position="279"/>
    </location>
</feature>
<feature type="compositionally biased region" description="Acidic residues" evidence="1">
    <location>
        <begin position="624"/>
        <end position="638"/>
    </location>
</feature>
<dbReference type="OrthoDB" id="4055124at2759"/>
<dbReference type="AlphaFoldDB" id="A0A8B8UMS2"/>
<feature type="compositionally biased region" description="Polar residues" evidence="1">
    <location>
        <begin position="841"/>
        <end position="855"/>
    </location>
</feature>
<feature type="region of interest" description="Disordered" evidence="1">
    <location>
        <begin position="427"/>
        <end position="804"/>
    </location>
</feature>
<feature type="compositionally biased region" description="Low complexity" evidence="1">
    <location>
        <begin position="971"/>
        <end position="982"/>
    </location>
</feature>
<dbReference type="RefSeq" id="XP_033765057.1">
    <property type="nucleotide sequence ID" value="XM_033909166.1"/>
</dbReference>
<feature type="compositionally biased region" description="Polar residues" evidence="1">
    <location>
        <begin position="559"/>
        <end position="576"/>
    </location>
</feature>
<protein>
    <submittedName>
        <fullName evidence="2">Hbt1p</fullName>
    </submittedName>
</protein>
<organism evidence="2">
    <name type="scientific">Saccharomyces paradoxus</name>
    <name type="common">Yeast</name>
    <name type="synonym">Saccharomyces douglasii</name>
    <dbReference type="NCBI Taxonomy" id="27291"/>
    <lineage>
        <taxon>Eukaryota</taxon>
        <taxon>Fungi</taxon>
        <taxon>Dikarya</taxon>
        <taxon>Ascomycota</taxon>
        <taxon>Saccharomycotina</taxon>
        <taxon>Saccharomycetes</taxon>
        <taxon>Saccharomycetales</taxon>
        <taxon>Saccharomycetaceae</taxon>
        <taxon>Saccharomyces</taxon>
    </lineage>
</organism>
<feature type="compositionally biased region" description="Low complexity" evidence="1">
    <location>
        <begin position="231"/>
        <end position="242"/>
    </location>
</feature>
<feature type="compositionally biased region" description="Polar residues" evidence="1">
    <location>
        <begin position="944"/>
        <end position="970"/>
    </location>
</feature>
<feature type="compositionally biased region" description="Basic and acidic residues" evidence="1">
    <location>
        <begin position="442"/>
        <end position="477"/>
    </location>
</feature>
<feature type="compositionally biased region" description="Polar residues" evidence="1">
    <location>
        <begin position="344"/>
        <end position="358"/>
    </location>
</feature>
<feature type="compositionally biased region" description="Polar residues" evidence="1">
    <location>
        <begin position="29"/>
        <end position="48"/>
    </location>
</feature>
<feature type="compositionally biased region" description="Polar residues" evidence="1">
    <location>
        <begin position="180"/>
        <end position="200"/>
    </location>
</feature>
<reference evidence="2" key="4">
    <citation type="submission" date="2025-08" db="UniProtKB">
        <authorList>
            <consortium name="RefSeq"/>
        </authorList>
    </citation>
    <scope>IDENTIFICATION</scope>
    <source>
        <strain evidence="2">CBS432</strain>
    </source>
</reference>
<feature type="compositionally biased region" description="Polar residues" evidence="1">
    <location>
        <begin position="290"/>
        <end position="318"/>
    </location>
</feature>
<reference evidence="2" key="1">
    <citation type="journal article" date="2017" name="Nat. Genet.">
        <title>Contrasting evolutionary genome dynamics between domesticated and wild yeasts.</title>
        <authorList>
            <person name="Yue J.X."/>
            <person name="Li J."/>
            <person name="Aigrain L."/>
            <person name="Hallin J."/>
            <person name="Persson K."/>
            <person name="Oliver K."/>
            <person name="Bergstrom A."/>
            <person name="Coupland P."/>
            <person name="Warringer J."/>
            <person name="Lagomarsino M.C."/>
            <person name="Fischer G."/>
            <person name="Durbin R."/>
            <person name="Liti G."/>
        </authorList>
    </citation>
    <scope>NUCLEOTIDE SEQUENCE</scope>
    <source>
        <strain evidence="2">CBS432</strain>
    </source>
</reference>
<dbReference type="VEuPathDB" id="FungiDB:SPAR_D00240"/>
<accession>A0A8B8UMS2</accession>
<feature type="compositionally biased region" description="Basic and acidic residues" evidence="1">
    <location>
        <begin position="81"/>
        <end position="90"/>
    </location>
</feature>
<proteinExistence type="predicted"/>
<sequence length="1066" mass="115812">MNMNESTSRDGQSEEEQNNFPFGGKPGSYDSNSNSAQRKKSFSTTKPTEYNLPKEQPESTTKNLESKAKNILLPWRKKHNKDSENSHDDADAATSRHTNVTSNVNPTSTDTKSSSGPNATVTTHGYSYVKTTTPTATTEHSKVKTSPSASHEHSNVKTSPTTHEHPKVGAGHSGVAATHAHNNAKSSTSPTAHAHSNVNAGSSGTTSTTYGHSNVKNTSPTTTHEHSKMNTGTSATATTHGHANIKKTYPVTHDHSNSSTDPKSTAATRGHSVSSSGPKSTGAAHDNSHTKTSPSTTHGHSSVKDSSLATKEYSNVDSGSDRDAMPGSFRGITGGDVNPVDPSVYTSTGPKSNVSSGMNAVDPSVYMDTSSKSTERRKTSDNTATGPPQDTIREIAQNVKMDESEQTGLKNDQISGSDVIQQQTMDPKYKGTMGTGGFVSHYNDDNKNIQYPEKNKVEKQNISERAAEKFNSERDDILESGDDYQQKNIKSKTDSNWGPIEYNTSAGKNKNLQDVVIPPSGMKDIPHNDTSVSQQKSKSDNKWGPMKYDDGKGIKDDNLQNIVGSEGGSQNANKNFDMSPRDEGQWSGVSKDKTTQNIVVPPNMKDEDLNKGSSNKPHQYGLDYLDDVEDYNENDIDDYSNAKDKNLYPGKAYQDKPTNYGYEQREEIPGSYKPDTISNSMQRQDEDPLSPRQTTHHAGMETAADEGLGSYEFSNVSGNRKLSDLSKNKSGPTPTRSNFIDQVEPRRAKTTQNITSDVKDSTNIPETGNTGSVDPGRAAVKSKTFSSNPFDDSKDVDTPSKNTNVAAFDNARTADTTTYAKSGDTKTAAYDNIGKADPTYAKSQNTPGMTYGQETPSEKMADYGSGGNSQSQEYSSDDNIDVNKNTKVLEEDAADYKHEVDLKNKRRTDIGGPNAANTYAAEVGNFPSLIDPHVPTYGFKDTDTSSSQKPSENTYPETSSYSIHNETTSQGRKVSVGSTGSGKSKHQHNHGHHHHSRQNSSKASDYDYNLSHSAEHTPRHHRYGSDEGEQDYEEEEQDEEHAGKQSFMGRVRNSISGGTFGFRSEI</sequence>
<dbReference type="GeneID" id="54629271"/>
<feature type="compositionally biased region" description="Low complexity" evidence="1">
    <location>
        <begin position="201"/>
        <end position="213"/>
    </location>
</feature>
<name>A0A8B8UMS2_SACPA</name>